<organism evidence="2 3">
    <name type="scientific">Levilactobacillus tangyuanensis</name>
    <dbReference type="NCBI Taxonomy" id="2486021"/>
    <lineage>
        <taxon>Bacteria</taxon>
        <taxon>Bacillati</taxon>
        <taxon>Bacillota</taxon>
        <taxon>Bacilli</taxon>
        <taxon>Lactobacillales</taxon>
        <taxon>Lactobacillaceae</taxon>
        <taxon>Levilactobacillus</taxon>
    </lineage>
</organism>
<evidence type="ECO:0000313" key="2">
    <source>
        <dbReference type="EMBL" id="MFC6274431.1"/>
    </source>
</evidence>
<proteinExistence type="predicted"/>
<gene>
    <name evidence="2" type="ORF">ACFQET_02760</name>
</gene>
<dbReference type="RefSeq" id="WP_125639374.1">
    <property type="nucleotide sequence ID" value="NZ_JBHSSJ010000002.1"/>
</dbReference>
<comment type="caution">
    <text evidence="2">The sequence shown here is derived from an EMBL/GenBank/DDBJ whole genome shotgun (WGS) entry which is preliminary data.</text>
</comment>
<feature type="transmembrane region" description="Helical" evidence="1">
    <location>
        <begin position="52"/>
        <end position="72"/>
    </location>
</feature>
<sequence length="166" mass="19951">MENEPMTVTLEYTLSDVRRLFWHTTGRNLLALLTPLWIILTCTEYYTALLPLGWISGETLILVAAEIAYITYYGNRWAHQYLQQWQNIWDGPTTFAFFDDRVVMHYFNESTTIYYQQLYRVKKTHSAFYLRLNRHRTLLFRKQELPVDLRRFLTQLAKKQHGSHHS</sequence>
<protein>
    <submittedName>
        <fullName evidence="2">YcxB family protein</fullName>
    </submittedName>
</protein>
<dbReference type="Proteomes" id="UP001596191">
    <property type="component" value="Unassembled WGS sequence"/>
</dbReference>
<evidence type="ECO:0000256" key="1">
    <source>
        <dbReference type="SAM" id="Phobius"/>
    </source>
</evidence>
<keyword evidence="3" id="KW-1185">Reference proteome</keyword>
<feature type="transmembrane region" description="Helical" evidence="1">
    <location>
        <begin position="28"/>
        <end position="46"/>
    </location>
</feature>
<reference evidence="3" key="1">
    <citation type="journal article" date="2019" name="Int. J. Syst. Evol. Microbiol.">
        <title>The Global Catalogue of Microorganisms (GCM) 10K type strain sequencing project: providing services to taxonomists for standard genome sequencing and annotation.</title>
        <authorList>
            <consortium name="The Broad Institute Genomics Platform"/>
            <consortium name="The Broad Institute Genome Sequencing Center for Infectious Disease"/>
            <person name="Wu L."/>
            <person name="Ma J."/>
        </authorList>
    </citation>
    <scope>NUCLEOTIDE SEQUENCE [LARGE SCALE GENOMIC DNA]</scope>
    <source>
        <strain evidence="3">CCM 8907</strain>
    </source>
</reference>
<keyword evidence="1" id="KW-0812">Transmembrane</keyword>
<keyword evidence="1" id="KW-0472">Membrane</keyword>
<dbReference type="EMBL" id="JBHSSJ010000002">
    <property type="protein sequence ID" value="MFC6274431.1"/>
    <property type="molecule type" value="Genomic_DNA"/>
</dbReference>
<evidence type="ECO:0000313" key="3">
    <source>
        <dbReference type="Proteomes" id="UP001596191"/>
    </source>
</evidence>
<accession>A0ABW1TKR4</accession>
<name>A0ABW1TKR4_9LACO</name>
<keyword evidence="1" id="KW-1133">Transmembrane helix</keyword>